<protein>
    <submittedName>
        <fullName evidence="3">Uncharacterized protein</fullName>
    </submittedName>
</protein>
<dbReference type="InterPro" id="IPR053205">
    <property type="entry name" value="GHMP_kinase_L-arabinokinase"/>
</dbReference>
<keyword evidence="2" id="KW-1133">Transmembrane helix</keyword>
<keyword evidence="2" id="KW-0472">Membrane</keyword>
<feature type="transmembrane region" description="Helical" evidence="2">
    <location>
        <begin position="165"/>
        <end position="190"/>
    </location>
</feature>
<organism evidence="3 4">
    <name type="scientific">Zingiber officinale</name>
    <name type="common">Ginger</name>
    <name type="synonym">Amomum zingiber</name>
    <dbReference type="NCBI Taxonomy" id="94328"/>
    <lineage>
        <taxon>Eukaryota</taxon>
        <taxon>Viridiplantae</taxon>
        <taxon>Streptophyta</taxon>
        <taxon>Embryophyta</taxon>
        <taxon>Tracheophyta</taxon>
        <taxon>Spermatophyta</taxon>
        <taxon>Magnoliopsida</taxon>
        <taxon>Liliopsida</taxon>
        <taxon>Zingiberales</taxon>
        <taxon>Zingiberaceae</taxon>
        <taxon>Zingiber</taxon>
    </lineage>
</organism>
<dbReference type="AlphaFoldDB" id="A0A8J5C4H3"/>
<dbReference type="EMBL" id="JACMSC010000020">
    <property type="protein sequence ID" value="KAG6472468.1"/>
    <property type="molecule type" value="Genomic_DNA"/>
</dbReference>
<evidence type="ECO:0000313" key="3">
    <source>
        <dbReference type="EMBL" id="KAG6472468.1"/>
    </source>
</evidence>
<keyword evidence="4" id="KW-1185">Reference proteome</keyword>
<accession>A0A8J5C4H3</accession>
<dbReference type="PANTHER" id="PTHR38134">
    <property type="entry name" value="SLR1395 PROTEIN"/>
    <property type="match status" value="1"/>
</dbReference>
<dbReference type="PANTHER" id="PTHR38134:SF2">
    <property type="entry name" value="GALACTOKINASE"/>
    <property type="match status" value="1"/>
</dbReference>
<reference evidence="3 4" key="1">
    <citation type="submission" date="2020-08" db="EMBL/GenBank/DDBJ databases">
        <title>Plant Genome Project.</title>
        <authorList>
            <person name="Zhang R.-G."/>
        </authorList>
    </citation>
    <scope>NUCLEOTIDE SEQUENCE [LARGE SCALE GENOMIC DNA]</scope>
    <source>
        <tissue evidence="3">Rhizome</tissue>
    </source>
</reference>
<evidence type="ECO:0000313" key="4">
    <source>
        <dbReference type="Proteomes" id="UP000734854"/>
    </source>
</evidence>
<comment type="caution">
    <text evidence="3">The sequence shown here is derived from an EMBL/GenBank/DDBJ whole genome shotgun (WGS) entry which is preliminary data.</text>
</comment>
<proteinExistence type="predicted"/>
<keyword evidence="2" id="KW-0812">Transmembrane</keyword>
<gene>
    <name evidence="3" type="ORF">ZIOFF_069932</name>
</gene>
<sequence>MVRRGSEEEASLGWRSEHKARKERLDEGPAGRRSTRRPPDPLMKMLLVAAYCPKLHKVWEAPPKGPVLRVVATRVFWRCQWLIRKGAGSLDIVAVFRVNNDPLVVPNAAAASRCWPSCCRETVQPKFLQEHHLVGLSRQDGCPDGHLQLSTAPSGAELELTGRSAALVIASGALFSLHFIILCYDFVVGISYMLNISWKLGITIELLSGRYLFLSCIKLLQIAEDYSHCDLLLRLPGYCPMPAFRDLIDVPLVVRRLRKSRSEVRKELGIGDDVKVLIFNFGGQVSKSH</sequence>
<evidence type="ECO:0000256" key="1">
    <source>
        <dbReference type="SAM" id="MobiDB-lite"/>
    </source>
</evidence>
<evidence type="ECO:0000256" key="2">
    <source>
        <dbReference type="SAM" id="Phobius"/>
    </source>
</evidence>
<feature type="region of interest" description="Disordered" evidence="1">
    <location>
        <begin position="1"/>
        <end position="39"/>
    </location>
</feature>
<dbReference type="Proteomes" id="UP000734854">
    <property type="component" value="Unassembled WGS sequence"/>
</dbReference>
<name>A0A8J5C4H3_ZINOF</name>